<sequence>SPKIQLALTIVKKEIEPSWRFSAAAVGRGDPISPIPGDGCPGVPCCVGGLHYLPRIPSTQEPWSGPTTPSDFFFFPALKSARLGRFRESKLALRLRRTSFSRWALICTRMVS</sequence>
<proteinExistence type="predicted"/>
<protein>
    <submittedName>
        <fullName evidence="1">Uncharacterized protein</fullName>
    </submittedName>
</protein>
<dbReference type="AlphaFoldDB" id="A0A4Y2ENF8"/>
<accession>A0A4Y2ENF8</accession>
<reference evidence="1 2" key="1">
    <citation type="journal article" date="2019" name="Sci. Rep.">
        <title>Orb-weaving spider Araneus ventricosus genome elucidates the spidroin gene catalogue.</title>
        <authorList>
            <person name="Kono N."/>
            <person name="Nakamura H."/>
            <person name="Ohtoshi R."/>
            <person name="Moran D.A.P."/>
            <person name="Shinohara A."/>
            <person name="Yoshida Y."/>
            <person name="Fujiwara M."/>
            <person name="Mori M."/>
            <person name="Tomita M."/>
            <person name="Arakawa K."/>
        </authorList>
    </citation>
    <scope>NUCLEOTIDE SEQUENCE [LARGE SCALE GENOMIC DNA]</scope>
</reference>
<evidence type="ECO:0000313" key="2">
    <source>
        <dbReference type="Proteomes" id="UP000499080"/>
    </source>
</evidence>
<name>A0A4Y2ENF8_ARAVE</name>
<organism evidence="1 2">
    <name type="scientific">Araneus ventricosus</name>
    <name type="common">Orbweaver spider</name>
    <name type="synonym">Epeira ventricosa</name>
    <dbReference type="NCBI Taxonomy" id="182803"/>
    <lineage>
        <taxon>Eukaryota</taxon>
        <taxon>Metazoa</taxon>
        <taxon>Ecdysozoa</taxon>
        <taxon>Arthropoda</taxon>
        <taxon>Chelicerata</taxon>
        <taxon>Arachnida</taxon>
        <taxon>Araneae</taxon>
        <taxon>Araneomorphae</taxon>
        <taxon>Entelegynae</taxon>
        <taxon>Araneoidea</taxon>
        <taxon>Araneidae</taxon>
        <taxon>Araneus</taxon>
    </lineage>
</organism>
<feature type="non-terminal residue" evidence="1">
    <location>
        <position position="1"/>
    </location>
</feature>
<evidence type="ECO:0000313" key="1">
    <source>
        <dbReference type="EMBL" id="GBM29435.1"/>
    </source>
</evidence>
<comment type="caution">
    <text evidence="1">The sequence shown here is derived from an EMBL/GenBank/DDBJ whole genome shotgun (WGS) entry which is preliminary data.</text>
</comment>
<keyword evidence="2" id="KW-1185">Reference proteome</keyword>
<gene>
    <name evidence="1" type="ORF">AVEN_72078_1</name>
</gene>
<dbReference type="Proteomes" id="UP000499080">
    <property type="component" value="Unassembled WGS sequence"/>
</dbReference>
<dbReference type="EMBL" id="BGPR01246997">
    <property type="protein sequence ID" value="GBM29435.1"/>
    <property type="molecule type" value="Genomic_DNA"/>
</dbReference>